<dbReference type="RefSeq" id="WP_147062792.1">
    <property type="nucleotide sequence ID" value="NZ_BAABDN010000001.1"/>
</dbReference>
<dbReference type="Pfam" id="PF13472">
    <property type="entry name" value="Lipase_GDSL_2"/>
    <property type="match status" value="1"/>
</dbReference>
<dbReference type="SUPFAM" id="SSF52266">
    <property type="entry name" value="SGNH hydrolase"/>
    <property type="match status" value="1"/>
</dbReference>
<feature type="active site" evidence="1">
    <location>
        <position position="215"/>
    </location>
</feature>
<sequence>MSLPYVALGDSYAAGVGGGDRVNDCWRAVEGYPVLVARALGLGLAYQACLGATIRDVEAAQLAALGPGTTHVSLTVGGNDIGFVPVLVECAKPAWMGDSDPVIDAAIATLRTELPSSLGSLLARIAQGAPDAEVVVTAYPVLFNGQDCNALTFFSPHERARIEAGVGELATVVGDAARAAGAGFVDPRAAFEGHAVCDGQEWLNGVSWPLEQSYHPNADGHAAYARLVTSAFGVEEEAAARAGEVRVDQGPASRGEAPTFSLPDLLSAESLDGARRHGLDVDHVADLARRAEATALGEDAETARAELQALDRVVRERLGR</sequence>
<feature type="disulfide bond" evidence="2">
    <location>
        <begin position="25"/>
        <end position="49"/>
    </location>
</feature>
<proteinExistence type="predicted"/>
<dbReference type="PANTHER" id="PTHR37981">
    <property type="entry name" value="LIPASE 2"/>
    <property type="match status" value="1"/>
</dbReference>
<reference evidence="4 5" key="1">
    <citation type="submission" date="2019-07" db="EMBL/GenBank/DDBJ databases">
        <title>Whole genome shotgun sequence of Knoellia locipacati NBRC 109775.</title>
        <authorList>
            <person name="Hosoyama A."/>
            <person name="Uohara A."/>
            <person name="Ohji S."/>
            <person name="Ichikawa N."/>
        </authorList>
    </citation>
    <scope>NUCLEOTIDE SEQUENCE [LARGE SCALE GENOMIC DNA]</scope>
    <source>
        <strain evidence="4 5">NBRC 109775</strain>
    </source>
</reference>
<dbReference type="OrthoDB" id="5503950at2"/>
<evidence type="ECO:0000313" key="5">
    <source>
        <dbReference type="Proteomes" id="UP000321793"/>
    </source>
</evidence>
<feature type="domain" description="SGNH hydrolase-type esterase" evidence="3">
    <location>
        <begin position="7"/>
        <end position="223"/>
    </location>
</feature>
<dbReference type="GO" id="GO:0019433">
    <property type="term" value="P:triglyceride catabolic process"/>
    <property type="evidence" value="ECO:0007669"/>
    <property type="project" value="TreeGrafter"/>
</dbReference>
<evidence type="ECO:0000313" key="4">
    <source>
        <dbReference type="EMBL" id="GEQ13018.1"/>
    </source>
</evidence>
<evidence type="ECO:0000256" key="2">
    <source>
        <dbReference type="PIRSR" id="PIRSR637460-2"/>
    </source>
</evidence>
<dbReference type="InterPro" id="IPR037460">
    <property type="entry name" value="SEST-like"/>
</dbReference>
<keyword evidence="2" id="KW-1015">Disulfide bond</keyword>
<keyword evidence="5" id="KW-1185">Reference proteome</keyword>
<dbReference type="GO" id="GO:0004806">
    <property type="term" value="F:triacylglycerol lipase activity"/>
    <property type="evidence" value="ECO:0007669"/>
    <property type="project" value="TreeGrafter"/>
</dbReference>
<dbReference type="InterPro" id="IPR036514">
    <property type="entry name" value="SGNH_hydro_sf"/>
</dbReference>
<dbReference type="Gene3D" id="3.40.50.1110">
    <property type="entry name" value="SGNH hydrolase"/>
    <property type="match status" value="1"/>
</dbReference>
<name>A0A512SYI6_9MICO</name>
<protein>
    <recommendedName>
        <fullName evidence="3">SGNH hydrolase-type esterase domain-containing protein</fullName>
    </recommendedName>
</protein>
<organism evidence="4 5">
    <name type="scientific">Knoellia locipacati</name>
    <dbReference type="NCBI Taxonomy" id="882824"/>
    <lineage>
        <taxon>Bacteria</taxon>
        <taxon>Bacillati</taxon>
        <taxon>Actinomycetota</taxon>
        <taxon>Actinomycetes</taxon>
        <taxon>Micrococcales</taxon>
        <taxon>Intrasporangiaceae</taxon>
        <taxon>Knoellia</taxon>
    </lineage>
</organism>
<dbReference type="InterPro" id="IPR013830">
    <property type="entry name" value="SGNH_hydro"/>
</dbReference>
<gene>
    <name evidence="4" type="ORF">KLO01_10650</name>
</gene>
<dbReference type="AlphaFoldDB" id="A0A512SYI6"/>
<evidence type="ECO:0000259" key="3">
    <source>
        <dbReference type="Pfam" id="PF13472"/>
    </source>
</evidence>
<dbReference type="Proteomes" id="UP000321793">
    <property type="component" value="Unassembled WGS sequence"/>
</dbReference>
<dbReference type="CDD" id="cd01823">
    <property type="entry name" value="SEST_like"/>
    <property type="match status" value="1"/>
</dbReference>
<feature type="active site" description="Nucleophile" evidence="1">
    <location>
        <position position="11"/>
    </location>
</feature>
<dbReference type="EMBL" id="BKBA01000003">
    <property type="protein sequence ID" value="GEQ13018.1"/>
    <property type="molecule type" value="Genomic_DNA"/>
</dbReference>
<dbReference type="PANTHER" id="PTHR37981:SF1">
    <property type="entry name" value="SGNH HYDROLASE-TYPE ESTERASE DOMAIN-CONTAINING PROTEIN"/>
    <property type="match status" value="1"/>
</dbReference>
<comment type="caution">
    <text evidence="4">The sequence shown here is derived from an EMBL/GenBank/DDBJ whole genome shotgun (WGS) entry which is preliminary data.</text>
</comment>
<evidence type="ECO:0000256" key="1">
    <source>
        <dbReference type="PIRSR" id="PIRSR637460-1"/>
    </source>
</evidence>
<accession>A0A512SYI6</accession>